<dbReference type="AlphaFoldDB" id="A0A428P640"/>
<dbReference type="STRING" id="1325734.A0A428P640"/>
<feature type="domain" description="Heterokaryon incompatibility" evidence="2">
    <location>
        <begin position="22"/>
        <end position="116"/>
    </location>
</feature>
<evidence type="ECO:0000259" key="2">
    <source>
        <dbReference type="Pfam" id="PF06985"/>
    </source>
</evidence>
<dbReference type="PANTHER" id="PTHR10622:SF12">
    <property type="entry name" value="HET DOMAIN-CONTAINING PROTEIN"/>
    <property type="match status" value="1"/>
</dbReference>
<reference evidence="3 4" key="1">
    <citation type="submission" date="2017-06" db="EMBL/GenBank/DDBJ databases">
        <title>Comparative genomic analysis of Ambrosia Fusariam Clade fungi.</title>
        <authorList>
            <person name="Stajich J.E."/>
            <person name="Carrillo J."/>
            <person name="Kijimoto T."/>
            <person name="Eskalen A."/>
            <person name="O'Donnell K."/>
            <person name="Kasson M."/>
        </authorList>
    </citation>
    <scope>NUCLEOTIDE SEQUENCE [LARGE SCALE GENOMIC DNA]</scope>
    <source>
        <strain evidence="3 4">NRRL62584</strain>
    </source>
</reference>
<dbReference type="OrthoDB" id="20872at2759"/>
<sequence>MWLIDTTTLKLRPFLSSKDVNYAILSHTWGDDDDEVTFNDMADPRRAAKKPGWNKIKKTCEKAKEMHLQYAWVDTCCIDKTSSSELSEAINSMFSWYQDSYQCFVYLATAPDEGPTLEQAAKEPMENYLANFKWFQRGWTLQELIAPSTIVFFDSNWGFIGTKSSLCQTLASITGIDSMVLRRADTLPTVSVGKRFSWAANRRTKRVEDIAYCLLGIFGVNMPLLYGEGSKAFLRLQQEVARFTNDLTLFAWQQIQSSEDTQFRGIFAHSPSEFRHCDNLLTLQERLELETEFTITNRGLRVDRYFGLAGSDTGVQQGDLVMGLDCLERSERTKHDAKWIGVRLRRIGATYVRVLPNDFHYSSSRVSRLNSDLKQVAYIATSLSDLDTAAIHTNRTIGIFYHNSLQAFIPSDTPHGGSSRRRIPYGSMHYVASFGSHGLRSCTHLHLFTIKLGNPTKDFRLALVCGLQDWQLDGGDQGPWALICSEEQFSKSPQHPIHKLNVLAKDTTMTLDEKTEIFRDHIFETYMDKDGRISQSLMPSRLTIKDPDYDVSFITHEISVRIDEASEHRWAENSSEFTYILRLSYHRNKNKGKQPLDPIPDNPVGVERGSMLKKDTDC</sequence>
<feature type="region of interest" description="Disordered" evidence="1">
    <location>
        <begin position="590"/>
        <end position="618"/>
    </location>
</feature>
<accession>A0A428P640</accession>
<evidence type="ECO:0000313" key="4">
    <source>
        <dbReference type="Proteomes" id="UP000288168"/>
    </source>
</evidence>
<name>A0A428P640_9HYPO</name>
<dbReference type="EMBL" id="NKCI01000196">
    <property type="protein sequence ID" value="RSL48485.1"/>
    <property type="molecule type" value="Genomic_DNA"/>
</dbReference>
<comment type="caution">
    <text evidence="3">The sequence shown here is derived from an EMBL/GenBank/DDBJ whole genome shotgun (WGS) entry which is preliminary data.</text>
</comment>
<proteinExistence type="predicted"/>
<organism evidence="3 4">
    <name type="scientific">Fusarium duplospermum</name>
    <dbReference type="NCBI Taxonomy" id="1325734"/>
    <lineage>
        <taxon>Eukaryota</taxon>
        <taxon>Fungi</taxon>
        <taxon>Dikarya</taxon>
        <taxon>Ascomycota</taxon>
        <taxon>Pezizomycotina</taxon>
        <taxon>Sordariomycetes</taxon>
        <taxon>Hypocreomycetidae</taxon>
        <taxon>Hypocreales</taxon>
        <taxon>Nectriaceae</taxon>
        <taxon>Fusarium</taxon>
        <taxon>Fusarium solani species complex</taxon>
    </lineage>
</organism>
<protein>
    <recommendedName>
        <fullName evidence="2">Heterokaryon incompatibility domain-containing protein</fullName>
    </recommendedName>
</protein>
<keyword evidence="4" id="KW-1185">Reference proteome</keyword>
<dbReference type="InterPro" id="IPR010730">
    <property type="entry name" value="HET"/>
</dbReference>
<dbReference type="Pfam" id="PF06985">
    <property type="entry name" value="HET"/>
    <property type="match status" value="1"/>
</dbReference>
<dbReference type="PANTHER" id="PTHR10622">
    <property type="entry name" value="HET DOMAIN-CONTAINING PROTEIN"/>
    <property type="match status" value="1"/>
</dbReference>
<gene>
    <name evidence="3" type="ORF">CEP54_012922</name>
</gene>
<evidence type="ECO:0000256" key="1">
    <source>
        <dbReference type="SAM" id="MobiDB-lite"/>
    </source>
</evidence>
<evidence type="ECO:0000313" key="3">
    <source>
        <dbReference type="EMBL" id="RSL48485.1"/>
    </source>
</evidence>
<dbReference type="Proteomes" id="UP000288168">
    <property type="component" value="Unassembled WGS sequence"/>
</dbReference>